<reference evidence="4" key="1">
    <citation type="journal article" date="2015" name="Nature">
        <title>Complex archaea that bridge the gap between prokaryotes and eukaryotes.</title>
        <authorList>
            <person name="Spang A."/>
            <person name="Saw J.H."/>
            <person name="Jorgensen S.L."/>
            <person name="Zaremba-Niedzwiedzka K."/>
            <person name="Martijn J."/>
            <person name="Lind A.E."/>
            <person name="van Eijk R."/>
            <person name="Schleper C."/>
            <person name="Guy L."/>
            <person name="Ettema T.J."/>
        </authorList>
    </citation>
    <scope>NUCLEOTIDE SEQUENCE</scope>
</reference>
<comment type="caution">
    <text evidence="4">The sequence shown here is derived from an EMBL/GenBank/DDBJ whole genome shotgun (WGS) entry which is preliminary data.</text>
</comment>
<sequence length="224" mass="24045">MSTIDKICNVSHILIALEPITNNKSIIGDLSACGYDAEWNRLSAAAVGAPHLRERVFIVAHSISGAGGGQRRIFEDPQGQGWGTSEAGPTSLQPEGRQAHHPNTESPSEVVAHPLSKRHDGSLPPRTPREARGTALERHSDETLADPDNQRPQGRERRVLQERPCERSTGESGASGADDGYWAVEPDVGGSSDGFPVWLDRHVGKGMNHAESLGAVKALQAMWG</sequence>
<evidence type="ECO:0000256" key="2">
    <source>
        <dbReference type="ARBA" id="ARBA00022679"/>
    </source>
</evidence>
<feature type="compositionally biased region" description="Basic and acidic residues" evidence="3">
    <location>
        <begin position="153"/>
        <end position="169"/>
    </location>
</feature>
<dbReference type="Pfam" id="PF00145">
    <property type="entry name" value="DNA_methylase"/>
    <property type="match status" value="1"/>
</dbReference>
<proteinExistence type="predicted"/>
<gene>
    <name evidence="4" type="ORF">LCGC14_3035080</name>
</gene>
<dbReference type="AlphaFoldDB" id="A0A0F8YZ88"/>
<organism evidence="4">
    <name type="scientific">marine sediment metagenome</name>
    <dbReference type="NCBI Taxonomy" id="412755"/>
    <lineage>
        <taxon>unclassified sequences</taxon>
        <taxon>metagenomes</taxon>
        <taxon>ecological metagenomes</taxon>
    </lineage>
</organism>
<protein>
    <recommendedName>
        <fullName evidence="5">DNA (cytosine-5-)-methyltransferase</fullName>
    </recommendedName>
</protein>
<name>A0A0F8YZ88_9ZZZZ</name>
<dbReference type="EMBL" id="LAZR01063514">
    <property type="protein sequence ID" value="KKK59369.1"/>
    <property type="molecule type" value="Genomic_DNA"/>
</dbReference>
<evidence type="ECO:0000313" key="4">
    <source>
        <dbReference type="EMBL" id="KKK59369.1"/>
    </source>
</evidence>
<dbReference type="GO" id="GO:0008168">
    <property type="term" value="F:methyltransferase activity"/>
    <property type="evidence" value="ECO:0007669"/>
    <property type="project" value="UniProtKB-KW"/>
</dbReference>
<accession>A0A0F8YZ88</accession>
<keyword evidence="2" id="KW-0808">Transferase</keyword>
<feature type="non-terminal residue" evidence="4">
    <location>
        <position position="224"/>
    </location>
</feature>
<dbReference type="SUPFAM" id="SSF53335">
    <property type="entry name" value="S-adenosyl-L-methionine-dependent methyltransferases"/>
    <property type="match status" value="1"/>
</dbReference>
<feature type="compositionally biased region" description="Basic and acidic residues" evidence="3">
    <location>
        <begin position="117"/>
        <end position="142"/>
    </location>
</feature>
<keyword evidence="1" id="KW-0489">Methyltransferase</keyword>
<dbReference type="Gene3D" id="3.40.50.150">
    <property type="entry name" value="Vaccinia Virus protein VP39"/>
    <property type="match status" value="1"/>
</dbReference>
<dbReference type="GO" id="GO:0032259">
    <property type="term" value="P:methylation"/>
    <property type="evidence" value="ECO:0007669"/>
    <property type="project" value="UniProtKB-KW"/>
</dbReference>
<feature type="region of interest" description="Disordered" evidence="3">
    <location>
        <begin position="67"/>
        <end position="192"/>
    </location>
</feature>
<dbReference type="InterPro" id="IPR029063">
    <property type="entry name" value="SAM-dependent_MTases_sf"/>
</dbReference>
<evidence type="ECO:0008006" key="5">
    <source>
        <dbReference type="Google" id="ProtNLM"/>
    </source>
</evidence>
<evidence type="ECO:0000256" key="1">
    <source>
        <dbReference type="ARBA" id="ARBA00022603"/>
    </source>
</evidence>
<evidence type="ECO:0000256" key="3">
    <source>
        <dbReference type="SAM" id="MobiDB-lite"/>
    </source>
</evidence>
<dbReference type="InterPro" id="IPR001525">
    <property type="entry name" value="C5_MeTfrase"/>
</dbReference>